<sequence length="429" mass="48982">MSDQVQSSTSMPSAVEHQNGVVDAAANGQGAQHKNSKPSAKPASQRQKRPNYAKLHAQPLPVVTYPLPAFVPHNPLSLLRIAYLICSQYFNPPTSHPPNRHVAYLSYETRSVHVTDPASVRALWEQGFFGKGSLSRSEPTWLDREKHRRGILSGQIKAEDYTNKRRQERREMKNERARKEREALEEQLRKEGKLVDESLPTQNSTETLQSGESSIKTARSDGSALVEKTTVFSTDIAVDEPVQNEEHLQLSLEEAFFLTYGLGVLEVVAARTKKVVEPLQLFQLCRSLSYFPPSSALLVRPDDPFLLKYVVYHHYRSRGWVVRDGIKFSVDYMVYNRGPVFSHAEFAVHIVPSYSDPYWKDQEKKEQSPWWWLHCVNRVQSQVLKTLVLVYVEVPPPAEGPVKDIGAFLGKYKVREFVLKRWVANRMRS</sequence>
<dbReference type="eggNOG" id="KOG4685">
    <property type="taxonomic scope" value="Eukaryota"/>
</dbReference>
<feature type="region of interest" description="Disordered" evidence="6">
    <location>
        <begin position="161"/>
        <end position="220"/>
    </location>
</feature>
<dbReference type="PANTHER" id="PTHR21227:SF0">
    <property type="entry name" value="TRNA-SPLICING ENDONUCLEASE SUBUNIT SEN2"/>
    <property type="match status" value="1"/>
</dbReference>
<name>K2S267_MACPH</name>
<dbReference type="FunCoup" id="K2S267">
    <property type="interactions" value="59"/>
</dbReference>
<dbReference type="GO" id="GO:0005737">
    <property type="term" value="C:cytoplasm"/>
    <property type="evidence" value="ECO:0007669"/>
    <property type="project" value="TreeGrafter"/>
</dbReference>
<feature type="active site" evidence="5">
    <location>
        <position position="343"/>
    </location>
</feature>
<feature type="region of interest" description="Disordered" evidence="6">
    <location>
        <begin position="1"/>
        <end position="50"/>
    </location>
</feature>
<dbReference type="GO" id="GO:0000213">
    <property type="term" value="F:tRNA-intron lyase activity"/>
    <property type="evidence" value="ECO:0007669"/>
    <property type="project" value="UniProtKB-UniRule"/>
</dbReference>
<evidence type="ECO:0000313" key="8">
    <source>
        <dbReference type="EMBL" id="EKG19092.1"/>
    </source>
</evidence>
<dbReference type="EMBL" id="AHHD01000166">
    <property type="protein sequence ID" value="EKG19092.1"/>
    <property type="molecule type" value="Genomic_DNA"/>
</dbReference>
<dbReference type="EC" id="4.6.1.16" evidence="4"/>
<dbReference type="InterPro" id="IPR006677">
    <property type="entry name" value="tRNA_intron_Endonuc_cat-like"/>
</dbReference>
<dbReference type="NCBIfam" id="TIGR00324">
    <property type="entry name" value="endA"/>
    <property type="match status" value="1"/>
</dbReference>
<evidence type="ECO:0000259" key="7">
    <source>
        <dbReference type="Pfam" id="PF01974"/>
    </source>
</evidence>
<evidence type="ECO:0000313" key="9">
    <source>
        <dbReference type="Proteomes" id="UP000007129"/>
    </source>
</evidence>
<gene>
    <name evidence="8" type="ORF">MPH_03613</name>
</gene>
<feature type="compositionally biased region" description="Polar residues" evidence="6">
    <location>
        <begin position="1"/>
        <end position="12"/>
    </location>
</feature>
<reference evidence="8 9" key="1">
    <citation type="journal article" date="2012" name="BMC Genomics">
        <title>Tools to kill: Genome of one of the most destructive plant pathogenic fungi Macrophomina phaseolina.</title>
        <authorList>
            <person name="Islam M.S."/>
            <person name="Haque M.S."/>
            <person name="Islam M.M."/>
            <person name="Emdad E.M."/>
            <person name="Halim A."/>
            <person name="Hossen Q.M.M."/>
            <person name="Hossain M.Z."/>
            <person name="Ahmed B."/>
            <person name="Rahim S."/>
            <person name="Rahman M.S."/>
            <person name="Alam M.M."/>
            <person name="Hou S."/>
            <person name="Wan X."/>
            <person name="Saito J.A."/>
            <person name="Alam M."/>
        </authorList>
    </citation>
    <scope>NUCLEOTIDE SEQUENCE [LARGE SCALE GENOMIC DNA]</scope>
    <source>
        <strain evidence="8 9">MS6</strain>
    </source>
</reference>
<feature type="compositionally biased region" description="Polar residues" evidence="6">
    <location>
        <begin position="199"/>
        <end position="217"/>
    </location>
</feature>
<dbReference type="STRING" id="1126212.K2S267"/>
<keyword evidence="3 4" id="KW-0456">Lyase</keyword>
<dbReference type="SUPFAM" id="SSF53032">
    <property type="entry name" value="tRNA-intron endonuclease catalytic domain-like"/>
    <property type="match status" value="1"/>
</dbReference>
<feature type="active site" evidence="5">
    <location>
        <position position="335"/>
    </location>
</feature>
<dbReference type="AlphaFoldDB" id="K2S267"/>
<feature type="compositionally biased region" description="Basic and acidic residues" evidence="6">
    <location>
        <begin position="161"/>
        <end position="196"/>
    </location>
</feature>
<evidence type="ECO:0000256" key="4">
    <source>
        <dbReference type="PIRNR" id="PIRNR011789"/>
    </source>
</evidence>
<evidence type="ECO:0000256" key="3">
    <source>
        <dbReference type="ARBA" id="ARBA00023239"/>
    </source>
</evidence>
<keyword evidence="8" id="KW-0540">Nuclease</keyword>
<dbReference type="GO" id="GO:0000379">
    <property type="term" value="P:tRNA-type intron splice site recognition and cleavage"/>
    <property type="evidence" value="ECO:0007669"/>
    <property type="project" value="TreeGrafter"/>
</dbReference>
<dbReference type="InterPro" id="IPR036167">
    <property type="entry name" value="tRNA_intron_Endo_cat-like_sf"/>
</dbReference>
<dbReference type="Pfam" id="PF01974">
    <property type="entry name" value="tRNA_int_endo"/>
    <property type="match status" value="1"/>
</dbReference>
<dbReference type="GO" id="GO:0000214">
    <property type="term" value="C:tRNA-intron endonuclease complex"/>
    <property type="evidence" value="ECO:0007669"/>
    <property type="project" value="UniProtKB-UniRule"/>
</dbReference>
<evidence type="ECO:0000256" key="6">
    <source>
        <dbReference type="SAM" id="MobiDB-lite"/>
    </source>
</evidence>
<accession>K2S267</accession>
<feature type="domain" description="tRNA intron endonuclease catalytic" evidence="7">
    <location>
        <begin position="305"/>
        <end position="369"/>
    </location>
</feature>
<organism evidence="8 9">
    <name type="scientific">Macrophomina phaseolina (strain MS6)</name>
    <name type="common">Charcoal rot fungus</name>
    <dbReference type="NCBI Taxonomy" id="1126212"/>
    <lineage>
        <taxon>Eukaryota</taxon>
        <taxon>Fungi</taxon>
        <taxon>Dikarya</taxon>
        <taxon>Ascomycota</taxon>
        <taxon>Pezizomycotina</taxon>
        <taxon>Dothideomycetes</taxon>
        <taxon>Dothideomycetes incertae sedis</taxon>
        <taxon>Botryosphaeriales</taxon>
        <taxon>Botryosphaeriaceae</taxon>
        <taxon>Macrophomina</taxon>
    </lineage>
</organism>
<protein>
    <recommendedName>
        <fullName evidence="4">tRNA-splicing endonuclease subunit Sen2</fullName>
        <ecNumber evidence="4">4.6.1.16</ecNumber>
    </recommendedName>
</protein>
<dbReference type="PANTHER" id="PTHR21227">
    <property type="entry name" value="TRNA-SPLICING ENDONUCLEASE SUBUNIT SEN2"/>
    <property type="match status" value="1"/>
</dbReference>
<comment type="caution">
    <text evidence="8">The sequence shown here is derived from an EMBL/GenBank/DDBJ whole genome shotgun (WGS) entry which is preliminary data.</text>
</comment>
<dbReference type="InParanoid" id="K2S267"/>
<dbReference type="InterPro" id="IPR011856">
    <property type="entry name" value="tRNA_endonuc-like_dom_sf"/>
</dbReference>
<dbReference type="Gene3D" id="3.40.1350.10">
    <property type="match status" value="1"/>
</dbReference>
<evidence type="ECO:0000256" key="1">
    <source>
        <dbReference type="ARBA" id="ARBA00008078"/>
    </source>
</evidence>
<dbReference type="GO" id="GO:0003676">
    <property type="term" value="F:nucleic acid binding"/>
    <property type="evidence" value="ECO:0007669"/>
    <property type="project" value="InterPro"/>
</dbReference>
<evidence type="ECO:0000256" key="2">
    <source>
        <dbReference type="ARBA" id="ARBA00022694"/>
    </source>
</evidence>
<dbReference type="OrthoDB" id="10249562at2759"/>
<keyword evidence="8" id="KW-0378">Hydrolase</keyword>
<dbReference type="HOGENOM" id="CLU_012847_1_0_1"/>
<dbReference type="CDD" id="cd22363">
    <property type="entry name" value="tRNA-intron_lyase_C"/>
    <property type="match status" value="1"/>
</dbReference>
<keyword evidence="8" id="KW-0255">Endonuclease</keyword>
<proteinExistence type="inferred from homology"/>
<keyword evidence="2 4" id="KW-0819">tRNA processing</keyword>
<evidence type="ECO:0000256" key="5">
    <source>
        <dbReference type="PIRSR" id="PIRSR011789-1"/>
    </source>
</evidence>
<dbReference type="FunFam" id="3.40.1350.10:FF:000007">
    <property type="entry name" value="tRNA-splicing endonuclease subunit Sen2"/>
    <property type="match status" value="1"/>
</dbReference>
<dbReference type="InterPro" id="IPR006676">
    <property type="entry name" value="tRNA_splic"/>
</dbReference>
<dbReference type="InterPro" id="IPR016589">
    <property type="entry name" value="tRNA_splic_SEN2"/>
</dbReference>
<dbReference type="PIRSF" id="PIRSF011789">
    <property type="entry name" value="tRNA_splic_SEN2"/>
    <property type="match status" value="1"/>
</dbReference>
<comment type="function">
    <text evidence="4">Constitutes one of the two catalytic subunit of the tRNA-splicing endonuclease complex, a complex responsible for identification and cleavage of the splice sites in pre-tRNA. It cleaves pre-tRNA at the 5'- and 3'-splice sites to release the intron. The products are an intron and two tRNA half-molecules bearing 2',3'-cyclic phosphate and 5'-OH termini. There are no conserved sequences at the splice sites, but the intron is invariably located at the same site in the gene, placing the splice sites an invariant distance from the constant structural features of the tRNA body.</text>
</comment>
<feature type="active site" evidence="5">
    <location>
        <position position="385"/>
    </location>
</feature>
<dbReference type="VEuPathDB" id="FungiDB:MPH_03613"/>
<dbReference type="Proteomes" id="UP000007129">
    <property type="component" value="Unassembled WGS sequence"/>
</dbReference>
<comment type="similarity">
    <text evidence="1 4">Belongs to the tRNA-intron endonuclease family.</text>
</comment>